<dbReference type="GO" id="GO:0009249">
    <property type="term" value="P:protein lipoylation"/>
    <property type="evidence" value="ECO:0007669"/>
    <property type="project" value="TreeGrafter"/>
</dbReference>
<comment type="subunit">
    <text evidence="3">The glycine cleavage system is composed of four proteins: P, T, L and H.</text>
</comment>
<dbReference type="GO" id="GO:0005829">
    <property type="term" value="C:cytosol"/>
    <property type="evidence" value="ECO:0007669"/>
    <property type="project" value="TreeGrafter"/>
</dbReference>
<dbReference type="InterPro" id="IPR017453">
    <property type="entry name" value="GCV_H_sub"/>
</dbReference>
<dbReference type="GO" id="GO:0019464">
    <property type="term" value="P:glycine decarboxylation via glycine cleavage system"/>
    <property type="evidence" value="ECO:0007669"/>
    <property type="project" value="UniProtKB-UniRule"/>
</dbReference>
<comment type="similarity">
    <text evidence="1 3">Belongs to the GcvH family.</text>
</comment>
<dbReference type="InterPro" id="IPR033753">
    <property type="entry name" value="GCV_H/Fam206"/>
</dbReference>
<dbReference type="RefSeq" id="WP_338177385.1">
    <property type="nucleotide sequence ID" value="NZ_JAEKNQ010000021.1"/>
</dbReference>
<dbReference type="PROSITE" id="PS50968">
    <property type="entry name" value="BIOTINYL_LIPOYL"/>
    <property type="match status" value="1"/>
</dbReference>
<dbReference type="InterPro" id="IPR011053">
    <property type="entry name" value="Single_hybrid_motif"/>
</dbReference>
<dbReference type="InterPro" id="IPR000089">
    <property type="entry name" value="Biotin_lipoyl"/>
</dbReference>
<dbReference type="PANTHER" id="PTHR11715">
    <property type="entry name" value="GLYCINE CLEAVAGE SYSTEM H PROTEIN"/>
    <property type="match status" value="1"/>
</dbReference>
<dbReference type="NCBIfam" id="NF002270">
    <property type="entry name" value="PRK01202.1"/>
    <property type="match status" value="1"/>
</dbReference>
<evidence type="ECO:0000313" key="6">
    <source>
        <dbReference type="EMBL" id="MBJ7602665.1"/>
    </source>
</evidence>
<keyword evidence="2 3" id="KW-0450">Lipoyl</keyword>
<dbReference type="PROSITE" id="PS00189">
    <property type="entry name" value="LIPOYL"/>
    <property type="match status" value="1"/>
</dbReference>
<evidence type="ECO:0000313" key="7">
    <source>
        <dbReference type="Proteomes" id="UP000620075"/>
    </source>
</evidence>
<evidence type="ECO:0000256" key="1">
    <source>
        <dbReference type="ARBA" id="ARBA00009249"/>
    </source>
</evidence>
<evidence type="ECO:0000259" key="5">
    <source>
        <dbReference type="PROSITE" id="PS50968"/>
    </source>
</evidence>
<reference evidence="6 7" key="1">
    <citation type="submission" date="2020-10" db="EMBL/GenBank/DDBJ databases">
        <title>Ca. Dormibacterota MAGs.</title>
        <authorList>
            <person name="Montgomery K."/>
        </authorList>
    </citation>
    <scope>NUCLEOTIDE SEQUENCE [LARGE SCALE GENOMIC DNA]</scope>
    <source>
        <strain evidence="6">SC8811_S16_3</strain>
    </source>
</reference>
<organism evidence="6 7">
    <name type="scientific">Candidatus Dormiibacter inghamiae</name>
    <dbReference type="NCBI Taxonomy" id="3127013"/>
    <lineage>
        <taxon>Bacteria</taxon>
        <taxon>Bacillati</taxon>
        <taxon>Candidatus Dormiibacterota</taxon>
        <taxon>Candidatus Dormibacteria</taxon>
        <taxon>Candidatus Dormibacterales</taxon>
        <taxon>Candidatus Dormibacteraceae</taxon>
        <taxon>Candidatus Dormiibacter</taxon>
    </lineage>
</organism>
<accession>A0A934KD93</accession>
<dbReference type="CDD" id="cd06848">
    <property type="entry name" value="GCS_H"/>
    <property type="match status" value="1"/>
</dbReference>
<dbReference type="Proteomes" id="UP000620075">
    <property type="component" value="Unassembled WGS sequence"/>
</dbReference>
<dbReference type="SUPFAM" id="SSF51230">
    <property type="entry name" value="Single hybrid motif"/>
    <property type="match status" value="1"/>
</dbReference>
<feature type="modified residue" description="N6-lipoyllysine" evidence="3 4">
    <location>
        <position position="60"/>
    </location>
</feature>
<proteinExistence type="inferred from homology"/>
<dbReference type="InterPro" id="IPR003016">
    <property type="entry name" value="2-oxoA_DH_lipoyl-BS"/>
</dbReference>
<protein>
    <recommendedName>
        <fullName evidence="3">Glycine cleavage system H protein</fullName>
    </recommendedName>
</protein>
<dbReference type="InterPro" id="IPR002930">
    <property type="entry name" value="GCV_H"/>
</dbReference>
<evidence type="ECO:0000256" key="2">
    <source>
        <dbReference type="ARBA" id="ARBA00022823"/>
    </source>
</evidence>
<dbReference type="EMBL" id="JAEKNQ010000021">
    <property type="protein sequence ID" value="MBJ7602665.1"/>
    <property type="molecule type" value="Genomic_DNA"/>
</dbReference>
<comment type="cofactor">
    <cofactor evidence="3">
        <name>(R)-lipoate</name>
        <dbReference type="ChEBI" id="CHEBI:83088"/>
    </cofactor>
    <text evidence="3">Binds 1 lipoyl cofactor covalently.</text>
</comment>
<gene>
    <name evidence="3 6" type="primary">gcvH</name>
    <name evidence="6" type="ORF">JF888_05660</name>
</gene>
<name>A0A934KD93_9BACT</name>
<comment type="caution">
    <text evidence="6">The sequence shown here is derived from an EMBL/GenBank/DDBJ whole genome shotgun (WGS) entry which is preliminary data.</text>
</comment>
<dbReference type="NCBIfam" id="TIGR00527">
    <property type="entry name" value="gcvH"/>
    <property type="match status" value="1"/>
</dbReference>
<feature type="domain" description="Lipoyl-binding" evidence="5">
    <location>
        <begin position="19"/>
        <end position="101"/>
    </location>
</feature>
<dbReference type="HAMAP" id="MF_00272">
    <property type="entry name" value="GcvH"/>
    <property type="match status" value="1"/>
</dbReference>
<comment type="function">
    <text evidence="3">The glycine cleavage system catalyzes the degradation of glycine. The H protein shuttles the methylamine group of glycine from the P protein to the T protein.</text>
</comment>
<evidence type="ECO:0000256" key="4">
    <source>
        <dbReference type="PIRSR" id="PIRSR617453-50"/>
    </source>
</evidence>
<evidence type="ECO:0000256" key="3">
    <source>
        <dbReference type="HAMAP-Rule" id="MF_00272"/>
    </source>
</evidence>
<dbReference type="PANTHER" id="PTHR11715:SF3">
    <property type="entry name" value="GLYCINE CLEAVAGE SYSTEM H PROTEIN-RELATED"/>
    <property type="match status" value="1"/>
</dbReference>
<dbReference type="Gene3D" id="2.40.50.100">
    <property type="match status" value="1"/>
</dbReference>
<dbReference type="GO" id="GO:0005960">
    <property type="term" value="C:glycine cleavage complex"/>
    <property type="evidence" value="ECO:0007669"/>
    <property type="project" value="InterPro"/>
</dbReference>
<dbReference type="Pfam" id="PF01597">
    <property type="entry name" value="GCV_H"/>
    <property type="match status" value="1"/>
</dbReference>
<sequence length="124" mass="13244">MAQRYYTETHEWIDLEGDIATIGITDFAQAQLGDVVFLELPPTGKTLAKGDAFGVVESVKAASDLYAPVAGTVLEVNKALTDSPESVNQDPYGAGWLMRVRVEGDVGSGLLDEAGYRAVSEQAH</sequence>
<dbReference type="AlphaFoldDB" id="A0A934KD93"/>